<evidence type="ECO:0000256" key="1">
    <source>
        <dbReference type="SAM" id="Phobius"/>
    </source>
</evidence>
<evidence type="ECO:0000313" key="4">
    <source>
        <dbReference type="Proteomes" id="UP000078046"/>
    </source>
</evidence>
<keyword evidence="1" id="KW-0472">Membrane</keyword>
<dbReference type="Proteomes" id="UP000078046">
    <property type="component" value="Unassembled WGS sequence"/>
</dbReference>
<accession>A0A177BAK6</accession>
<feature type="transmembrane region" description="Helical" evidence="1">
    <location>
        <begin position="248"/>
        <end position="271"/>
    </location>
</feature>
<keyword evidence="1" id="KW-0812">Transmembrane</keyword>
<keyword evidence="4" id="KW-1185">Reference proteome</keyword>
<dbReference type="GO" id="GO:0005886">
    <property type="term" value="C:plasma membrane"/>
    <property type="evidence" value="ECO:0007669"/>
    <property type="project" value="TreeGrafter"/>
</dbReference>
<reference evidence="3 4" key="1">
    <citation type="submission" date="2016-04" db="EMBL/GenBank/DDBJ databases">
        <title>The genome of Intoshia linei affirms orthonectids as highly simplified spiralians.</title>
        <authorList>
            <person name="Mikhailov K.V."/>
            <person name="Slusarev G.S."/>
            <person name="Nikitin M.A."/>
            <person name="Logacheva M.D."/>
            <person name="Penin A."/>
            <person name="Aleoshin V."/>
            <person name="Panchin Y.V."/>
        </authorList>
    </citation>
    <scope>NUCLEOTIDE SEQUENCE [LARGE SCALE GENOMIC DNA]</scope>
    <source>
        <strain evidence="3">Intl2013</strain>
        <tissue evidence="3">Whole animal</tissue>
    </source>
</reference>
<dbReference type="Gene3D" id="2.30.29.30">
    <property type="entry name" value="Pleckstrin-homology domain (PH domain)/Phosphotyrosine-binding domain (PTB)"/>
    <property type="match status" value="1"/>
</dbReference>
<dbReference type="GO" id="GO:0032934">
    <property type="term" value="F:sterol binding"/>
    <property type="evidence" value="ECO:0007669"/>
    <property type="project" value="TreeGrafter"/>
</dbReference>
<dbReference type="InterPro" id="IPR051482">
    <property type="entry name" value="Cholesterol_transport"/>
</dbReference>
<dbReference type="GO" id="GO:0140268">
    <property type="term" value="C:endoplasmic reticulum-plasma membrane contact site"/>
    <property type="evidence" value="ECO:0007669"/>
    <property type="project" value="TreeGrafter"/>
</dbReference>
<evidence type="ECO:0000313" key="3">
    <source>
        <dbReference type="EMBL" id="OAF71245.1"/>
    </source>
</evidence>
<gene>
    <name evidence="3" type="ORF">A3Q56_00993</name>
</gene>
<dbReference type="GO" id="GO:0032366">
    <property type="term" value="P:intracellular sterol transport"/>
    <property type="evidence" value="ECO:0007669"/>
    <property type="project" value="TreeGrafter"/>
</dbReference>
<dbReference type="EMBL" id="LWCA01000068">
    <property type="protein sequence ID" value="OAF71245.1"/>
    <property type="molecule type" value="Genomic_DNA"/>
</dbReference>
<protein>
    <recommendedName>
        <fullName evidence="2">GRAM domain-containing protein</fullName>
    </recommendedName>
</protein>
<evidence type="ECO:0000259" key="2">
    <source>
        <dbReference type="SMART" id="SM00568"/>
    </source>
</evidence>
<dbReference type="GO" id="GO:0120015">
    <property type="term" value="F:sterol transfer activity"/>
    <property type="evidence" value="ECO:0007669"/>
    <property type="project" value="TreeGrafter"/>
</dbReference>
<dbReference type="OrthoDB" id="2162691at2759"/>
<dbReference type="GO" id="GO:0005789">
    <property type="term" value="C:endoplasmic reticulum membrane"/>
    <property type="evidence" value="ECO:0007669"/>
    <property type="project" value="TreeGrafter"/>
</dbReference>
<feature type="domain" description="GRAM" evidence="2">
    <location>
        <begin position="69"/>
        <end position="136"/>
    </location>
</feature>
<organism evidence="3 4">
    <name type="scientific">Intoshia linei</name>
    <dbReference type="NCBI Taxonomy" id="1819745"/>
    <lineage>
        <taxon>Eukaryota</taxon>
        <taxon>Metazoa</taxon>
        <taxon>Spiralia</taxon>
        <taxon>Lophotrochozoa</taxon>
        <taxon>Mesozoa</taxon>
        <taxon>Orthonectida</taxon>
        <taxon>Rhopaluridae</taxon>
        <taxon>Intoshia</taxon>
    </lineage>
</organism>
<dbReference type="Pfam" id="PF02893">
    <property type="entry name" value="GRAM"/>
    <property type="match status" value="1"/>
</dbReference>
<proteinExistence type="predicted"/>
<name>A0A177BAK6_9BILA</name>
<dbReference type="SMART" id="SM00568">
    <property type="entry name" value="GRAM"/>
    <property type="match status" value="1"/>
</dbReference>
<keyword evidence="1" id="KW-1133">Transmembrane helix</keyword>
<dbReference type="PANTHER" id="PTHR23319">
    <property type="entry name" value="GRAM DOMAIN CONTAINING 1B, ISOFORM E"/>
    <property type="match status" value="1"/>
</dbReference>
<sequence>MHVKSKSTLDSINFNSYDSGSNVVFVPGKSKPVKWYSRRMSMRKIENEDESFKEIDFNHVSPLHTPQQIKFRKLFPKHEENEYAINRYSCWYIKDSRIYCGSFYLTNNHIFFHNKFYRKKHVAIHFKDIVDICSHATLKIDNAIRVTTNECSYKFSTFLKRDKYLEKIKEQWTINNQIRVQETVYRKNAHTKNIIHQIDNEWSNLNISAKTPNIQFNEKKKIIEKELKIGKKTKPCNKFISRMFLRQMIFAFITICCILLFNLTELLHYLITGNSSKIHTKFHNDTNLSNYSTVYRILLKNISLIYNLCKKNL</sequence>
<comment type="caution">
    <text evidence="3">The sequence shown here is derived from an EMBL/GenBank/DDBJ whole genome shotgun (WGS) entry which is preliminary data.</text>
</comment>
<dbReference type="AlphaFoldDB" id="A0A177BAK6"/>
<dbReference type="PANTHER" id="PTHR23319:SF4">
    <property type="entry name" value="GRAM DOMAIN CONTAINING 1B, ISOFORM E"/>
    <property type="match status" value="1"/>
</dbReference>
<dbReference type="InterPro" id="IPR004182">
    <property type="entry name" value="GRAM"/>
</dbReference>
<dbReference type="InterPro" id="IPR011993">
    <property type="entry name" value="PH-like_dom_sf"/>
</dbReference>